<protein>
    <submittedName>
        <fullName evidence="2">Uncharacterized protein</fullName>
    </submittedName>
</protein>
<name>A0A0L1MNT6_PSESX</name>
<reference evidence="2 3" key="1">
    <citation type="submission" date="2015-06" db="EMBL/GenBank/DDBJ databases">
        <authorList>
            <person name="Hoefler B.C."/>
            <person name="Straight P.D."/>
        </authorList>
    </citation>
    <scope>NUCLEOTIDE SEQUENCE [LARGE SCALE GENOMIC DNA]</scope>
    <source>
        <strain evidence="2 3">Riq4</strain>
    </source>
</reference>
<evidence type="ECO:0000313" key="3">
    <source>
        <dbReference type="Proteomes" id="UP000036955"/>
    </source>
</evidence>
<dbReference type="Proteomes" id="UP000036955">
    <property type="component" value="Unassembled WGS sequence"/>
</dbReference>
<feature type="chain" id="PRO_5005556711" evidence="1">
    <location>
        <begin position="20"/>
        <end position="320"/>
    </location>
</feature>
<evidence type="ECO:0000256" key="1">
    <source>
        <dbReference type="SAM" id="SignalP"/>
    </source>
</evidence>
<comment type="caution">
    <text evidence="2">The sequence shown here is derived from an EMBL/GenBank/DDBJ whole genome shotgun (WGS) entry which is preliminary data.</text>
</comment>
<dbReference type="EMBL" id="LFQK01000002">
    <property type="protein sequence ID" value="KNH30140.1"/>
    <property type="molecule type" value="Genomic_DNA"/>
</dbReference>
<proteinExistence type="predicted"/>
<dbReference type="PATRIC" id="fig|317.197.peg.1316"/>
<dbReference type="AlphaFoldDB" id="A0A0L1MNT6"/>
<feature type="signal peptide" evidence="1">
    <location>
        <begin position="1"/>
        <end position="19"/>
    </location>
</feature>
<evidence type="ECO:0000313" key="2">
    <source>
        <dbReference type="EMBL" id="KNH30140.1"/>
    </source>
</evidence>
<sequence length="320" mass="35679">MRSVLLVLTLSLPPAALVAQPLPLQDLIDKQQSDPKFRTGVADLRQPSFLLASTSAAAPKAGAEAGTSSGKWSQASYVWDSEALLDPDRREAELQALRKAGMDKIYLGLKGAQVNDLVTTRRRLEQLLQDAAQEDLQVSLLLGDSSWIEPTDRHQLSDLLKKLKGLAFSSLHLDLEVEQLGMPVPDQRLKNWLDTLRMASSESPWPVEISSHHRWFAEPKPGQTCVPCALPDAGVRQVSLMIYTRNPKNSARMTEQIAQRWPALQFRLAQSTEPELPATESWAGASTDQLKHQASAWREQLQPRGVAGIDWQAWRDFPKR</sequence>
<keyword evidence="1" id="KW-0732">Signal</keyword>
<accession>A0A0L1MNT6</accession>
<gene>
    <name evidence="2" type="ORF">ACS77_01395</name>
</gene>
<organism evidence="2 3">
    <name type="scientific">Pseudomonas syringae</name>
    <dbReference type="NCBI Taxonomy" id="317"/>
    <lineage>
        <taxon>Bacteria</taxon>
        <taxon>Pseudomonadati</taxon>
        <taxon>Pseudomonadota</taxon>
        <taxon>Gammaproteobacteria</taxon>
        <taxon>Pseudomonadales</taxon>
        <taxon>Pseudomonadaceae</taxon>
        <taxon>Pseudomonas</taxon>
    </lineage>
</organism>